<evidence type="ECO:0000256" key="2">
    <source>
        <dbReference type="ARBA" id="ARBA00008821"/>
    </source>
</evidence>
<keyword evidence="5 9" id="KW-0812">Transmembrane</keyword>
<evidence type="ECO:0000256" key="6">
    <source>
        <dbReference type="ARBA" id="ARBA00022989"/>
    </source>
</evidence>
<comment type="similarity">
    <text evidence="2">Belongs to the nucleobase:cation symporter-2 (NCS2) (TC 2.A.40) family.</text>
</comment>
<dbReference type="AlphaFoldDB" id="A0A559T272"/>
<feature type="transmembrane region" description="Helical" evidence="9">
    <location>
        <begin position="165"/>
        <end position="187"/>
    </location>
</feature>
<dbReference type="GO" id="GO:0042907">
    <property type="term" value="F:xanthine transmembrane transporter activity"/>
    <property type="evidence" value="ECO:0007669"/>
    <property type="project" value="TreeGrafter"/>
</dbReference>
<protein>
    <submittedName>
        <fullName evidence="10">Xanthine permease</fullName>
    </submittedName>
</protein>
<evidence type="ECO:0000256" key="5">
    <source>
        <dbReference type="ARBA" id="ARBA00022692"/>
    </source>
</evidence>
<sequence>MATDGRSGVAVCRLDCSTSRKGGGRAPPSNRSRQSVLRRAVQGESVKIAQLAERGLSSTSQDDGQKVHPVDQILPLGKMIVYGLQHVLVMYAGAIAVPLIIGKAVGFNNEQIILLISTDLFICGCGTILQSIGIGRWIGSRLPIVQGCTFAALIPMGLIGEQYGIAGISGAVIVAGVFTLLCAPLLCKLVRFFPKVVMGAIVTLIGLSILPVAGGWIGGGDVHMPGFGSYGALVMAGFTLLVILLIYIFGHGMWKNIAVLIGIIGGTVVYGLVNHLDMEQVSTTGWLTFPYPMRFATPEFYLGPAVLMSMVMIVVMIETMSSMMAMGDICERPADKDTLKRGLYACGCATTVGGIFNMFPYAAFAQNVGLVSMTGVRSRFIVGTAGCILIVMGLFPKLAALVVAIPKPVLGGAALVMFGMVAVSGIRTLGKVDYQNNNNPMVVALTLGIGMLPVLVPQVFQQLPATAGMFLHSGITIGTAVAVIANLLLNRRNVQEPKLKIPGCAECSLNDEE</sequence>
<evidence type="ECO:0000256" key="9">
    <source>
        <dbReference type="SAM" id="Phobius"/>
    </source>
</evidence>
<feature type="transmembrane region" description="Helical" evidence="9">
    <location>
        <begin position="196"/>
        <end position="218"/>
    </location>
</feature>
<feature type="transmembrane region" description="Helical" evidence="9">
    <location>
        <begin position="230"/>
        <end position="250"/>
    </location>
</feature>
<organism evidence="10">
    <name type="scientific">Serratia fonticola</name>
    <dbReference type="NCBI Taxonomy" id="47917"/>
    <lineage>
        <taxon>Bacteria</taxon>
        <taxon>Pseudomonadati</taxon>
        <taxon>Pseudomonadota</taxon>
        <taxon>Gammaproteobacteria</taxon>
        <taxon>Enterobacterales</taxon>
        <taxon>Yersiniaceae</taxon>
        <taxon>Serratia</taxon>
    </lineage>
</organism>
<accession>A0A559T272</accession>
<feature type="region of interest" description="Disordered" evidence="8">
    <location>
        <begin position="17"/>
        <end position="36"/>
    </location>
</feature>
<proteinExistence type="inferred from homology"/>
<dbReference type="InterPro" id="IPR006043">
    <property type="entry name" value="NCS2"/>
</dbReference>
<dbReference type="GO" id="GO:0005886">
    <property type="term" value="C:plasma membrane"/>
    <property type="evidence" value="ECO:0007669"/>
    <property type="project" value="UniProtKB-SubCell"/>
</dbReference>
<dbReference type="PROSITE" id="PS01116">
    <property type="entry name" value="XANTH_URACIL_PERMASE"/>
    <property type="match status" value="1"/>
</dbReference>
<feature type="transmembrane region" description="Helical" evidence="9">
    <location>
        <begin position="257"/>
        <end position="273"/>
    </location>
</feature>
<feature type="transmembrane region" description="Helical" evidence="9">
    <location>
        <begin position="409"/>
        <end position="429"/>
    </location>
</feature>
<feature type="transmembrane region" description="Helical" evidence="9">
    <location>
        <begin position="380"/>
        <end position="403"/>
    </location>
</feature>
<comment type="caution">
    <text evidence="10">The sequence shown here is derived from an EMBL/GenBank/DDBJ whole genome shotgun (WGS) entry which is preliminary data.</text>
</comment>
<evidence type="ECO:0000256" key="4">
    <source>
        <dbReference type="ARBA" id="ARBA00022475"/>
    </source>
</evidence>
<dbReference type="NCBIfam" id="TIGR03173">
    <property type="entry name" value="pbuX"/>
    <property type="match status" value="1"/>
</dbReference>
<dbReference type="EMBL" id="VISQ01000001">
    <property type="protein sequence ID" value="TVZ68700.1"/>
    <property type="molecule type" value="Genomic_DNA"/>
</dbReference>
<name>A0A559T272_SERFO</name>
<feature type="transmembrane region" description="Helical" evidence="9">
    <location>
        <begin position="441"/>
        <end position="460"/>
    </location>
</feature>
<feature type="transmembrane region" description="Helical" evidence="9">
    <location>
        <begin position="141"/>
        <end position="159"/>
    </location>
</feature>
<keyword evidence="6 9" id="KW-1133">Transmembrane helix</keyword>
<evidence type="ECO:0000256" key="8">
    <source>
        <dbReference type="SAM" id="MobiDB-lite"/>
    </source>
</evidence>
<evidence type="ECO:0000256" key="7">
    <source>
        <dbReference type="ARBA" id="ARBA00023136"/>
    </source>
</evidence>
<keyword evidence="4" id="KW-1003">Cell membrane</keyword>
<keyword evidence="7 9" id="KW-0472">Membrane</keyword>
<feature type="transmembrane region" description="Helical" evidence="9">
    <location>
        <begin position="300"/>
        <end position="317"/>
    </location>
</feature>
<dbReference type="PANTHER" id="PTHR42810:SF4">
    <property type="entry name" value="URIC ACID TRANSPORTER UACT"/>
    <property type="match status" value="1"/>
</dbReference>
<feature type="transmembrane region" description="Helical" evidence="9">
    <location>
        <begin position="112"/>
        <end position="129"/>
    </location>
</feature>
<dbReference type="InterPro" id="IPR017588">
    <property type="entry name" value="UacT-like"/>
</dbReference>
<evidence type="ECO:0000256" key="3">
    <source>
        <dbReference type="ARBA" id="ARBA00022448"/>
    </source>
</evidence>
<dbReference type="NCBIfam" id="TIGR00801">
    <property type="entry name" value="ncs2"/>
    <property type="match status" value="1"/>
</dbReference>
<reference evidence="10" key="1">
    <citation type="submission" date="2019-06" db="EMBL/GenBank/DDBJ databases">
        <authorList>
            <person name="Deangelis K."/>
            <person name="Huntemann M."/>
            <person name="Clum A."/>
            <person name="Pillay M."/>
            <person name="Palaniappan K."/>
            <person name="Varghese N."/>
            <person name="Mikhailova N."/>
            <person name="Stamatis D."/>
            <person name="Reddy T."/>
            <person name="Daum C."/>
            <person name="Shapiro N."/>
            <person name="Ivanova N."/>
            <person name="Kyrpides N."/>
            <person name="Woyke T."/>
        </authorList>
    </citation>
    <scope>NUCLEOTIDE SEQUENCE [LARGE SCALE GENOMIC DNA]</scope>
    <source>
        <strain evidence="10">128R</strain>
    </source>
</reference>
<feature type="transmembrane region" description="Helical" evidence="9">
    <location>
        <begin position="88"/>
        <end position="106"/>
    </location>
</feature>
<dbReference type="PANTHER" id="PTHR42810">
    <property type="entry name" value="PURINE PERMEASE C1399.01C-RELATED"/>
    <property type="match status" value="1"/>
</dbReference>
<feature type="transmembrane region" description="Helical" evidence="9">
    <location>
        <begin position="466"/>
        <end position="489"/>
    </location>
</feature>
<reference evidence="10" key="2">
    <citation type="submission" date="2019-08" db="EMBL/GenBank/DDBJ databases">
        <title>Investigation of anaerobic lignin degradation for improved lignocellulosic biofuels.</title>
        <authorList>
            <person name="Deangelis K.PhD."/>
        </authorList>
    </citation>
    <scope>NUCLEOTIDE SEQUENCE [LARGE SCALE GENOMIC DNA]</scope>
    <source>
        <strain evidence="10">128R</strain>
    </source>
</reference>
<comment type="subcellular location">
    <subcellularLocation>
        <location evidence="1">Cell membrane</location>
        <topology evidence="1">Multi-pass membrane protein</topology>
    </subcellularLocation>
</comment>
<evidence type="ECO:0000313" key="10">
    <source>
        <dbReference type="EMBL" id="TVZ68700.1"/>
    </source>
</evidence>
<dbReference type="NCBIfam" id="NF037981">
    <property type="entry name" value="NCS2_1"/>
    <property type="match status" value="1"/>
</dbReference>
<gene>
    <name evidence="10" type="ORF">FHU10_1154</name>
</gene>
<dbReference type="InterPro" id="IPR006042">
    <property type="entry name" value="Xan_ur_permease"/>
</dbReference>
<dbReference type="Pfam" id="PF00860">
    <property type="entry name" value="Xan_ur_permease"/>
    <property type="match status" value="1"/>
</dbReference>
<keyword evidence="3" id="KW-0813">Transport</keyword>
<evidence type="ECO:0000256" key="1">
    <source>
        <dbReference type="ARBA" id="ARBA00004651"/>
    </source>
</evidence>